<dbReference type="GeneTree" id="ENSGT00530000063751"/>
<evidence type="ECO:0000256" key="1">
    <source>
        <dbReference type="ARBA" id="ARBA00004613"/>
    </source>
</evidence>
<reference evidence="9" key="1">
    <citation type="submission" date="2025-08" db="UniProtKB">
        <authorList>
            <consortium name="Ensembl"/>
        </authorList>
    </citation>
    <scope>IDENTIFICATION</scope>
</reference>
<dbReference type="AlphaFoldDB" id="A0A8C4PYS0"/>
<proteinExistence type="predicted"/>
<dbReference type="CDD" id="cd00094">
    <property type="entry name" value="HX"/>
    <property type="match status" value="1"/>
</dbReference>
<dbReference type="Proteomes" id="UP000694388">
    <property type="component" value="Unplaced"/>
</dbReference>
<dbReference type="InterPro" id="IPR036024">
    <property type="entry name" value="Somatomedin_B-like_dom_sf"/>
</dbReference>
<keyword evidence="3" id="KW-0732">Signal</keyword>
<dbReference type="InterPro" id="IPR036375">
    <property type="entry name" value="Hemopexin-like_dom_sf"/>
</dbReference>
<sequence>MKQQKAISVMPWPALLLCPLLLRLPFVLSLLLFLIFPARVQLQVEPQESCVNRCDSVFDPNLPCQCDAYCSVYGTCCQDYEKHCFPVVRGDVPHFPYGPEATIMPSLEPEEVGEIESEPVLGESAEPGPDLLPHIGRLGPDSHPGKNLPATVPIIPLMEPPEPGLGQPTYHPTRPTVFTALPSNPPTIQSEIPEPSLTDSGPDLCSKEPFDAFLRTINGSVYAFRGQYFWEVIVGRPMRPGPARRVADVWNIPTPIGAAFARSPCDQIYIFKERHTASNCSSFVVMFPGMACSIFDDNYWRFTDGSLDSGFPQKLSFGLKPDAAIITPASPGLRLQYALLFQDEKFWTFRFRQPYSLRACPPWLRLASRSNHWLATFMHRVHPIFYRRLKKKQCSPNHVRSLWPDLPSHIDAALLWVQPSRSILSHVPGYIYFFSGSQYYKVDLWTRKVVSARPPYPRSIGKYWFNCLDDDPST</sequence>
<keyword evidence="5" id="KW-1015">Disulfide bond</keyword>
<organism evidence="9 10">
    <name type="scientific">Eptatretus burgeri</name>
    <name type="common">Inshore hagfish</name>
    <dbReference type="NCBI Taxonomy" id="7764"/>
    <lineage>
        <taxon>Eukaryota</taxon>
        <taxon>Metazoa</taxon>
        <taxon>Chordata</taxon>
        <taxon>Craniata</taxon>
        <taxon>Vertebrata</taxon>
        <taxon>Cyclostomata</taxon>
        <taxon>Myxini</taxon>
        <taxon>Myxiniformes</taxon>
        <taxon>Myxinidae</taxon>
        <taxon>Eptatretinae</taxon>
        <taxon>Eptatretus</taxon>
    </lineage>
</organism>
<evidence type="ECO:0000313" key="10">
    <source>
        <dbReference type="Proteomes" id="UP000694388"/>
    </source>
</evidence>
<evidence type="ECO:0000256" key="6">
    <source>
        <dbReference type="ARBA" id="ARBA00023180"/>
    </source>
</evidence>
<dbReference type="InterPro" id="IPR001212">
    <property type="entry name" value="Somatomedin_B_dom"/>
</dbReference>
<dbReference type="Pfam" id="PF01033">
    <property type="entry name" value="Somatomedin_B"/>
    <property type="match status" value="1"/>
</dbReference>
<dbReference type="Gene3D" id="4.10.410.20">
    <property type="match status" value="1"/>
</dbReference>
<evidence type="ECO:0000256" key="7">
    <source>
        <dbReference type="PROSITE-ProRule" id="PRU01011"/>
    </source>
</evidence>
<dbReference type="Ensembl" id="ENSEBUT00000006767.1">
    <property type="protein sequence ID" value="ENSEBUP00000006313.1"/>
    <property type="gene ID" value="ENSEBUG00000004171.1"/>
</dbReference>
<feature type="repeat" description="Hemopexin" evidence="7">
    <location>
        <begin position="407"/>
        <end position="467"/>
    </location>
</feature>
<name>A0A8C4PYS0_EPTBU</name>
<keyword evidence="4" id="KW-0677">Repeat</keyword>
<reference evidence="9" key="2">
    <citation type="submission" date="2025-09" db="UniProtKB">
        <authorList>
            <consortium name="Ensembl"/>
        </authorList>
    </citation>
    <scope>IDENTIFICATION</scope>
</reference>
<accession>A0A8C4PYS0</accession>
<keyword evidence="6" id="KW-0325">Glycoprotein</keyword>
<dbReference type="SUPFAM" id="SSF50923">
    <property type="entry name" value="Hemopexin-like domain"/>
    <property type="match status" value="1"/>
</dbReference>
<keyword evidence="2" id="KW-0964">Secreted</keyword>
<dbReference type="Pfam" id="PF00045">
    <property type="entry name" value="Hemopexin"/>
    <property type="match status" value="1"/>
</dbReference>
<feature type="repeat" description="Hemopexin" evidence="7">
    <location>
        <begin position="207"/>
        <end position="253"/>
    </location>
</feature>
<dbReference type="PROSITE" id="PS00524">
    <property type="entry name" value="SMB_1"/>
    <property type="match status" value="1"/>
</dbReference>
<dbReference type="InterPro" id="IPR000585">
    <property type="entry name" value="Hemopexin-like_dom"/>
</dbReference>
<protein>
    <recommendedName>
        <fullName evidence="8">SMB domain-containing protein</fullName>
    </recommendedName>
</protein>
<feature type="domain" description="SMB" evidence="8">
    <location>
        <begin position="46"/>
        <end position="88"/>
    </location>
</feature>
<dbReference type="InterPro" id="IPR018487">
    <property type="entry name" value="Hemopexin-like_repeat"/>
</dbReference>
<dbReference type="InterPro" id="IPR051298">
    <property type="entry name" value="Heme_transport/Cell_adhesion"/>
</dbReference>
<dbReference type="SMART" id="SM00120">
    <property type="entry name" value="HX"/>
    <property type="match status" value="2"/>
</dbReference>
<evidence type="ECO:0000259" key="8">
    <source>
        <dbReference type="PROSITE" id="PS50958"/>
    </source>
</evidence>
<dbReference type="PROSITE" id="PS51642">
    <property type="entry name" value="HEMOPEXIN_2"/>
    <property type="match status" value="2"/>
</dbReference>
<dbReference type="PROSITE" id="PS50958">
    <property type="entry name" value="SMB_2"/>
    <property type="match status" value="1"/>
</dbReference>
<dbReference type="PANTHER" id="PTHR22917:SF6">
    <property type="entry name" value="EG:8D8.2 PROTEIN-RELATED"/>
    <property type="match status" value="1"/>
</dbReference>
<dbReference type="SMART" id="SM00201">
    <property type="entry name" value="SO"/>
    <property type="match status" value="1"/>
</dbReference>
<evidence type="ECO:0000256" key="3">
    <source>
        <dbReference type="ARBA" id="ARBA00022729"/>
    </source>
</evidence>
<comment type="subcellular location">
    <subcellularLocation>
        <location evidence="1">Secreted</location>
    </subcellularLocation>
</comment>
<dbReference type="PANTHER" id="PTHR22917">
    <property type="entry name" value="HEMOPEXIN DOMAIN-CONTAINING PROTEIN"/>
    <property type="match status" value="1"/>
</dbReference>
<evidence type="ECO:0000256" key="2">
    <source>
        <dbReference type="ARBA" id="ARBA00022525"/>
    </source>
</evidence>
<dbReference type="GO" id="GO:0005576">
    <property type="term" value="C:extracellular region"/>
    <property type="evidence" value="ECO:0007669"/>
    <property type="project" value="UniProtKB-SubCell"/>
</dbReference>
<dbReference type="SUPFAM" id="SSF90188">
    <property type="entry name" value="Somatomedin B domain"/>
    <property type="match status" value="1"/>
</dbReference>
<keyword evidence="10" id="KW-1185">Reference proteome</keyword>
<evidence type="ECO:0000313" key="9">
    <source>
        <dbReference type="Ensembl" id="ENSEBUP00000006313.1"/>
    </source>
</evidence>
<dbReference type="Gene3D" id="2.110.10.10">
    <property type="entry name" value="Hemopexin-like domain"/>
    <property type="match status" value="2"/>
</dbReference>
<evidence type="ECO:0000256" key="4">
    <source>
        <dbReference type="ARBA" id="ARBA00022737"/>
    </source>
</evidence>
<dbReference type="OMA" id="FEHFAMM"/>
<evidence type="ECO:0000256" key="5">
    <source>
        <dbReference type="ARBA" id="ARBA00023157"/>
    </source>
</evidence>